<proteinExistence type="predicted"/>
<dbReference type="NCBIfam" id="NF011564">
    <property type="entry name" value="PRK14988.1"/>
    <property type="match status" value="1"/>
</dbReference>
<dbReference type="SUPFAM" id="SSF56784">
    <property type="entry name" value="HAD-like"/>
    <property type="match status" value="1"/>
</dbReference>
<dbReference type="PANTHER" id="PTHR43434">
    <property type="entry name" value="PHOSPHOGLYCOLATE PHOSPHATASE"/>
    <property type="match status" value="1"/>
</dbReference>
<gene>
    <name evidence="1" type="ORF">DU002_07495</name>
</gene>
<dbReference type="PANTHER" id="PTHR43434:SF3">
    <property type="entry name" value="GMP_IMP NUCLEOTIDASE YRFG"/>
    <property type="match status" value="1"/>
</dbReference>
<dbReference type="InterPro" id="IPR050155">
    <property type="entry name" value="HAD-like_hydrolase_sf"/>
</dbReference>
<dbReference type="NCBIfam" id="TIGR01509">
    <property type="entry name" value="HAD-SF-IA-v3"/>
    <property type="match status" value="1"/>
</dbReference>
<dbReference type="SFLD" id="SFLDG01129">
    <property type="entry name" value="C1.5:_HAD__Beta-PGM__Phosphata"/>
    <property type="match status" value="1"/>
</dbReference>
<dbReference type="InterPro" id="IPR006439">
    <property type="entry name" value="HAD-SF_hydro_IA"/>
</dbReference>
<comment type="caution">
    <text evidence="1">The sequence shown here is derived from an EMBL/GenBank/DDBJ whole genome shotgun (WGS) entry which is preliminary data.</text>
</comment>
<protein>
    <submittedName>
        <fullName evidence="1">GMP/IMP nucleotidase</fullName>
    </submittedName>
</protein>
<dbReference type="PRINTS" id="PR00413">
    <property type="entry name" value="HADHALOGNASE"/>
</dbReference>
<sequence>MLNWKEIDTVLLDMDGTLLDLHFDNHFWLEHLPKRYAEEKGLSQAEASNTLLNAYHEVRGSLQWYCLDYWQARLQMDIVAMKREVANRISLRPDTLPFLAALKETGRAVILLTNAHPDSLSLKVEKTQLDQHLDLLLSSHSFGAAKEEQKMWQALQKKIGFDRATTLFVDDSVSVLNAARKYGIAHLLAVANPDSQKQPALIPNYQNIKDYRQLLSAIRATPR</sequence>
<keyword evidence="2" id="KW-1185">Reference proteome</keyword>
<dbReference type="Pfam" id="PF00702">
    <property type="entry name" value="Hydrolase"/>
    <property type="match status" value="1"/>
</dbReference>
<dbReference type="InterPro" id="IPR036412">
    <property type="entry name" value="HAD-like_sf"/>
</dbReference>
<evidence type="ECO:0000313" key="1">
    <source>
        <dbReference type="EMBL" id="RCU51147.1"/>
    </source>
</evidence>
<accession>A0A368NKL4</accession>
<reference evidence="1 2" key="1">
    <citation type="submission" date="2018-07" db="EMBL/GenBank/DDBJ databases">
        <title>Corallincola holothuriorum sp. nov., a new facultative anaerobe isolated from sea cucumber Apostichopus japonicus.</title>
        <authorList>
            <person name="Xia H."/>
        </authorList>
    </citation>
    <scope>NUCLEOTIDE SEQUENCE [LARGE SCALE GENOMIC DNA]</scope>
    <source>
        <strain evidence="1 2">C4</strain>
    </source>
</reference>
<dbReference type="InterPro" id="IPR023214">
    <property type="entry name" value="HAD_sf"/>
</dbReference>
<dbReference type="RefSeq" id="WP_114337743.1">
    <property type="nucleotide sequence ID" value="NZ_QPID01000003.1"/>
</dbReference>
<dbReference type="EMBL" id="QPID01000003">
    <property type="protein sequence ID" value="RCU51147.1"/>
    <property type="molecule type" value="Genomic_DNA"/>
</dbReference>
<dbReference type="Proteomes" id="UP000252558">
    <property type="component" value="Unassembled WGS sequence"/>
</dbReference>
<dbReference type="GO" id="GO:0008967">
    <property type="term" value="F:phosphoglycolate phosphatase activity"/>
    <property type="evidence" value="ECO:0007669"/>
    <property type="project" value="TreeGrafter"/>
</dbReference>
<dbReference type="Gene3D" id="3.40.50.1000">
    <property type="entry name" value="HAD superfamily/HAD-like"/>
    <property type="match status" value="1"/>
</dbReference>
<dbReference type="OrthoDB" id="9773910at2"/>
<name>A0A368NKL4_9GAMM</name>
<evidence type="ECO:0000313" key="2">
    <source>
        <dbReference type="Proteomes" id="UP000252558"/>
    </source>
</evidence>
<dbReference type="GO" id="GO:0005829">
    <property type="term" value="C:cytosol"/>
    <property type="evidence" value="ECO:0007669"/>
    <property type="project" value="TreeGrafter"/>
</dbReference>
<dbReference type="SFLD" id="SFLDS00003">
    <property type="entry name" value="Haloacid_Dehalogenase"/>
    <property type="match status" value="1"/>
</dbReference>
<dbReference type="GO" id="GO:0006281">
    <property type="term" value="P:DNA repair"/>
    <property type="evidence" value="ECO:0007669"/>
    <property type="project" value="TreeGrafter"/>
</dbReference>
<organism evidence="1 2">
    <name type="scientific">Corallincola holothuriorum</name>
    <dbReference type="NCBI Taxonomy" id="2282215"/>
    <lineage>
        <taxon>Bacteria</taxon>
        <taxon>Pseudomonadati</taxon>
        <taxon>Pseudomonadota</taxon>
        <taxon>Gammaproteobacteria</taxon>
        <taxon>Alteromonadales</taxon>
        <taxon>Psychromonadaceae</taxon>
        <taxon>Corallincola</taxon>
    </lineage>
</organism>
<dbReference type="AlphaFoldDB" id="A0A368NKL4"/>
<dbReference type="CDD" id="cd01427">
    <property type="entry name" value="HAD_like"/>
    <property type="match status" value="1"/>
</dbReference>